<dbReference type="Proteomes" id="UP000499080">
    <property type="component" value="Unassembled WGS sequence"/>
</dbReference>
<protein>
    <submittedName>
        <fullName evidence="3">Speckle-type POZ protein</fullName>
    </submittedName>
</protein>
<evidence type="ECO:0000259" key="2">
    <source>
        <dbReference type="PROSITE" id="PS50097"/>
    </source>
</evidence>
<proteinExistence type="predicted"/>
<feature type="compositionally biased region" description="Basic and acidic residues" evidence="1">
    <location>
        <begin position="264"/>
        <end position="273"/>
    </location>
</feature>
<dbReference type="Gene3D" id="1.25.40.420">
    <property type="match status" value="1"/>
</dbReference>
<dbReference type="Pfam" id="PF00651">
    <property type="entry name" value="BTB"/>
    <property type="match status" value="1"/>
</dbReference>
<dbReference type="OrthoDB" id="6434255at2759"/>
<dbReference type="PANTHER" id="PTHR24413">
    <property type="entry name" value="SPECKLE-TYPE POZ PROTEIN"/>
    <property type="match status" value="1"/>
</dbReference>
<feature type="domain" description="BTB" evidence="2">
    <location>
        <begin position="40"/>
        <end position="107"/>
    </location>
</feature>
<dbReference type="SMART" id="SM00225">
    <property type="entry name" value="BTB"/>
    <property type="match status" value="1"/>
</dbReference>
<accession>A0A4Y2RRP4</accession>
<sequence length="360" mass="40670">MATIAKEMDAIDLTEPEMTSVVSSSFIESIKSLLEEGTLSDVSLRAGSQSFPAHKCILSARSPVFKAMFNGNFKKKISKCVEIPDVDENTVRELLSYIYTDKVGELQWRGAADLYRAADKYQMLDLKRRCTTFLKSDLSLSNVCTILVVADMHHDRKLREAAQDFVRQQGEDFFTSDNWRSFKYENSELAWEIVELILCNKQSRVSPNKSGACNEVDRFKRTHLYPDINALKDEFHKLTRKHLYPDINAEKHCKAMSPKTPKRSPNEKKIDRVEQEKVSKLDVEAALKGHKISLSHIITVAFTMFGLGCVICNRVPLRSLGISRLRISSTGTPTFNLGLSEGAPDNSKMLKSSTEYDVPC</sequence>
<feature type="compositionally biased region" description="Polar residues" evidence="1">
    <location>
        <begin position="349"/>
        <end position="360"/>
    </location>
</feature>
<name>A0A4Y2RRP4_ARAVE</name>
<feature type="region of interest" description="Disordered" evidence="1">
    <location>
        <begin position="254"/>
        <end position="273"/>
    </location>
</feature>
<reference evidence="3 4" key="1">
    <citation type="journal article" date="2019" name="Sci. Rep.">
        <title>Orb-weaving spider Araneus ventricosus genome elucidates the spidroin gene catalogue.</title>
        <authorList>
            <person name="Kono N."/>
            <person name="Nakamura H."/>
            <person name="Ohtoshi R."/>
            <person name="Moran D.A.P."/>
            <person name="Shinohara A."/>
            <person name="Yoshida Y."/>
            <person name="Fujiwara M."/>
            <person name="Mori M."/>
            <person name="Tomita M."/>
            <person name="Arakawa K."/>
        </authorList>
    </citation>
    <scope>NUCLEOTIDE SEQUENCE [LARGE SCALE GENOMIC DNA]</scope>
</reference>
<dbReference type="EMBL" id="BGPR01017888">
    <property type="protein sequence ID" value="GBN77575.1"/>
    <property type="molecule type" value="Genomic_DNA"/>
</dbReference>
<comment type="caution">
    <text evidence="3">The sequence shown here is derived from an EMBL/GenBank/DDBJ whole genome shotgun (WGS) entry which is preliminary data.</text>
</comment>
<feature type="region of interest" description="Disordered" evidence="1">
    <location>
        <begin position="338"/>
        <end position="360"/>
    </location>
</feature>
<evidence type="ECO:0000313" key="3">
    <source>
        <dbReference type="EMBL" id="GBN77575.1"/>
    </source>
</evidence>
<dbReference type="Gene3D" id="3.30.710.10">
    <property type="entry name" value="Potassium Channel Kv1.1, Chain A"/>
    <property type="match status" value="1"/>
</dbReference>
<dbReference type="AlphaFoldDB" id="A0A4Y2RRP4"/>
<dbReference type="CDD" id="cd18186">
    <property type="entry name" value="BTB_POZ_ZBTB_KLHL-like"/>
    <property type="match status" value="1"/>
</dbReference>
<gene>
    <name evidence="3" type="primary">spop_106</name>
    <name evidence="3" type="ORF">AVEN_10206_1</name>
</gene>
<dbReference type="InterPro" id="IPR011333">
    <property type="entry name" value="SKP1/BTB/POZ_sf"/>
</dbReference>
<keyword evidence="4" id="KW-1185">Reference proteome</keyword>
<dbReference type="SUPFAM" id="SSF54695">
    <property type="entry name" value="POZ domain"/>
    <property type="match status" value="1"/>
</dbReference>
<evidence type="ECO:0000313" key="4">
    <source>
        <dbReference type="Proteomes" id="UP000499080"/>
    </source>
</evidence>
<organism evidence="3 4">
    <name type="scientific">Araneus ventricosus</name>
    <name type="common">Orbweaver spider</name>
    <name type="synonym">Epeira ventricosa</name>
    <dbReference type="NCBI Taxonomy" id="182803"/>
    <lineage>
        <taxon>Eukaryota</taxon>
        <taxon>Metazoa</taxon>
        <taxon>Ecdysozoa</taxon>
        <taxon>Arthropoda</taxon>
        <taxon>Chelicerata</taxon>
        <taxon>Arachnida</taxon>
        <taxon>Araneae</taxon>
        <taxon>Araneomorphae</taxon>
        <taxon>Entelegynae</taxon>
        <taxon>Araneoidea</taxon>
        <taxon>Araneidae</taxon>
        <taxon>Araneus</taxon>
    </lineage>
</organism>
<dbReference type="PROSITE" id="PS50097">
    <property type="entry name" value="BTB"/>
    <property type="match status" value="1"/>
</dbReference>
<evidence type="ECO:0000256" key="1">
    <source>
        <dbReference type="SAM" id="MobiDB-lite"/>
    </source>
</evidence>
<dbReference type="InterPro" id="IPR000210">
    <property type="entry name" value="BTB/POZ_dom"/>
</dbReference>